<evidence type="ECO:0000313" key="20">
    <source>
        <dbReference type="Proteomes" id="UP000694398"/>
    </source>
</evidence>
<dbReference type="FunFam" id="2.10.70.10:FF:000130">
    <property type="entry name" value="Complement factor H"/>
    <property type="match status" value="1"/>
</dbReference>
<feature type="domain" description="Sushi" evidence="18">
    <location>
        <begin position="994"/>
        <end position="1052"/>
    </location>
</feature>
<feature type="domain" description="Sushi" evidence="18">
    <location>
        <begin position="386"/>
        <end position="443"/>
    </location>
</feature>
<keyword evidence="7" id="KW-0677">Repeat</keyword>
<evidence type="ECO:0000256" key="3">
    <source>
        <dbReference type="ARBA" id="ARBA00022588"/>
    </source>
</evidence>
<feature type="domain" description="Sushi" evidence="18">
    <location>
        <begin position="83"/>
        <end position="143"/>
    </location>
</feature>
<dbReference type="GeneTree" id="ENSGT00940000154386"/>
<feature type="domain" description="Sushi" evidence="18">
    <location>
        <begin position="627"/>
        <end position="685"/>
    </location>
</feature>
<feature type="domain" description="Sushi" evidence="18">
    <location>
        <begin position="808"/>
        <end position="865"/>
    </location>
</feature>
<protein>
    <recommendedName>
        <fullName evidence="14">Complement factor H</fullName>
    </recommendedName>
</protein>
<keyword evidence="5 15" id="KW-0768">Sushi</keyword>
<comment type="subcellular location">
    <subcellularLocation>
        <location evidence="1">Secreted</location>
    </subcellularLocation>
</comment>
<dbReference type="GO" id="GO:0005615">
    <property type="term" value="C:extracellular space"/>
    <property type="evidence" value="ECO:0007669"/>
    <property type="project" value="TreeGrafter"/>
</dbReference>
<evidence type="ECO:0000256" key="8">
    <source>
        <dbReference type="ARBA" id="ARBA00022859"/>
    </source>
</evidence>
<evidence type="ECO:0000259" key="18">
    <source>
        <dbReference type="PROSITE" id="PS50923"/>
    </source>
</evidence>
<name>A0A8C2VUJ6_CHILA</name>
<feature type="signal peptide" evidence="17">
    <location>
        <begin position="1"/>
        <end position="18"/>
    </location>
</feature>
<dbReference type="GO" id="GO:0030449">
    <property type="term" value="P:regulation of complement activation"/>
    <property type="evidence" value="ECO:0007669"/>
    <property type="project" value="UniProtKB-ARBA"/>
</dbReference>
<evidence type="ECO:0000256" key="12">
    <source>
        <dbReference type="ARBA" id="ARBA00055185"/>
    </source>
</evidence>
<evidence type="ECO:0000256" key="10">
    <source>
        <dbReference type="ARBA" id="ARBA00023162"/>
    </source>
</evidence>
<dbReference type="PROSITE" id="PS50923">
    <property type="entry name" value="SUSHI"/>
    <property type="match status" value="17"/>
</dbReference>
<dbReference type="SUPFAM" id="SSF57535">
    <property type="entry name" value="Complement control module/SCR domain"/>
    <property type="match status" value="19"/>
</dbReference>
<reference evidence="19" key="2">
    <citation type="submission" date="2025-09" db="UniProtKB">
        <authorList>
            <consortium name="Ensembl"/>
        </authorList>
    </citation>
    <scope>IDENTIFICATION</scope>
</reference>
<dbReference type="OrthoDB" id="10051774at2759"/>
<feature type="disulfide bond" evidence="15">
    <location>
        <begin position="1116"/>
        <end position="1159"/>
    </location>
</feature>
<comment type="caution">
    <text evidence="15">Lacks conserved residue(s) required for the propagation of feature annotation.</text>
</comment>
<keyword evidence="10" id="KW-0179">Complement alternate pathway</keyword>
<dbReference type="AlphaFoldDB" id="A0A8C2VUJ6"/>
<evidence type="ECO:0000256" key="9">
    <source>
        <dbReference type="ARBA" id="ARBA00023157"/>
    </source>
</evidence>
<keyword evidence="2" id="KW-0964">Secreted</keyword>
<reference evidence="19" key="1">
    <citation type="submission" date="2025-08" db="UniProtKB">
        <authorList>
            <consortium name="Ensembl"/>
        </authorList>
    </citation>
    <scope>IDENTIFICATION</scope>
</reference>
<proteinExistence type="predicted"/>
<dbReference type="FunFam" id="2.10.70.10:FF:000054">
    <property type="entry name" value="Complement inhibitory factor H"/>
    <property type="match status" value="1"/>
</dbReference>
<evidence type="ECO:0000256" key="6">
    <source>
        <dbReference type="ARBA" id="ARBA00022729"/>
    </source>
</evidence>
<evidence type="ECO:0000256" key="2">
    <source>
        <dbReference type="ARBA" id="ARBA00022525"/>
    </source>
</evidence>
<evidence type="ECO:0000256" key="11">
    <source>
        <dbReference type="ARBA" id="ARBA00023180"/>
    </source>
</evidence>
<feature type="chain" id="PRO_5034918404" description="Complement factor H" evidence="17">
    <location>
        <begin position="19"/>
        <end position="1244"/>
    </location>
</feature>
<dbReference type="SMART" id="SM00032">
    <property type="entry name" value="CCP"/>
    <property type="match status" value="20"/>
</dbReference>
<dbReference type="GeneID" id="102022667"/>
<dbReference type="FunFam" id="2.10.70.10:FF:000014">
    <property type="entry name" value="Membrane cofactor protein"/>
    <property type="match status" value="1"/>
</dbReference>
<feature type="domain" description="Sushi" evidence="18">
    <location>
        <begin position="144"/>
        <end position="206"/>
    </location>
</feature>
<dbReference type="GO" id="GO:0008201">
    <property type="term" value="F:heparin binding"/>
    <property type="evidence" value="ECO:0007669"/>
    <property type="project" value="UniProtKB-ARBA"/>
</dbReference>
<feature type="domain" description="Sushi" evidence="18">
    <location>
        <begin position="867"/>
        <end position="935"/>
    </location>
</feature>
<evidence type="ECO:0000256" key="15">
    <source>
        <dbReference type="PROSITE-ProRule" id="PRU00302"/>
    </source>
</evidence>
<feature type="disulfide bond" evidence="15">
    <location>
        <begin position="996"/>
        <end position="1039"/>
    </location>
</feature>
<dbReference type="GO" id="GO:0001851">
    <property type="term" value="F:complement component C3b binding"/>
    <property type="evidence" value="ECO:0007669"/>
    <property type="project" value="TreeGrafter"/>
</dbReference>
<feature type="domain" description="Sushi" evidence="18">
    <location>
        <begin position="207"/>
        <end position="263"/>
    </location>
</feature>
<dbReference type="InterPro" id="IPR051503">
    <property type="entry name" value="ComplSys_Reg/VirEntry_Med"/>
</dbReference>
<dbReference type="Ensembl" id="ENSCLAT00000021059.1">
    <property type="protein sequence ID" value="ENSCLAP00000020859.1"/>
    <property type="gene ID" value="ENSCLAG00000014293.1"/>
</dbReference>
<dbReference type="FunFam" id="2.10.70.10:FF:000026">
    <property type="entry name" value="Complement inhibitory factor H"/>
    <property type="match status" value="3"/>
</dbReference>
<feature type="domain" description="Sushi" evidence="18">
    <location>
        <begin position="1053"/>
        <end position="1111"/>
    </location>
</feature>
<feature type="disulfide bond" evidence="15">
    <location>
        <begin position="629"/>
        <end position="672"/>
    </location>
</feature>
<keyword evidence="6 17" id="KW-0732">Signal</keyword>
<dbReference type="Pfam" id="PF00084">
    <property type="entry name" value="Sushi"/>
    <property type="match status" value="18"/>
</dbReference>
<keyword evidence="11" id="KW-0325">Glycoprotein</keyword>
<feature type="domain" description="Sushi" evidence="18">
    <location>
        <begin position="445"/>
        <end position="506"/>
    </location>
</feature>
<feature type="domain" description="Sushi" evidence="18">
    <location>
        <begin position="566"/>
        <end position="624"/>
    </location>
</feature>
<accession>A0A8C2VUJ6</accession>
<evidence type="ECO:0000313" key="19">
    <source>
        <dbReference type="Ensembl" id="ENSCLAP00000020859.1"/>
    </source>
</evidence>
<evidence type="ECO:0000256" key="4">
    <source>
        <dbReference type="ARBA" id="ARBA00022641"/>
    </source>
</evidence>
<gene>
    <name evidence="19" type="primary">LOC102022667</name>
</gene>
<sequence length="1244" mass="141045">MRLPEKIIWFILWTVCVAEDCKGPPPRQNIEILSGAWPDQAYPEGTQAIYRCRPGYRTLGTIIRACRNGEWVALNPARICRKKPCAHPGDTPFGSFQLVVGDQFEYGAKVVYTCDVGYQMVGDTDFRMCDADGWTNEIPVCEVVKCLPVTGPENGRIISASEPDQEYYFGQVIQFECNSGFKIEGHKEIHCSENGLWNKEKPKCVEISCISPEIRNGYSVSQHTIFKENERFQYKCNQGFEYSVRGDATCTKSGWSPEPSCGEKTCTPPYIPNGVYSPQRIKHRTGDEVTYECKDGFYPATRGNKVKCTSSGWIPAPRCSLKPCDFPEIRHGSLFWESRYRPYFPVPIGKYYSYYCDDNFVTPSRSRWDHIHCTKEGWEPKVPCFRTCYHNYVENGHHPSAGKTYLQDQSVEVKCYPGYSLPNEQTKITCTEDGWSPPPKCNRIKTCSKLDIEIENGFLSESDYIYVLNKKTQFKCKPGYVTPEGETSGPITCLENGWSHQPICIKSCEMPVFEKAGTKNNRTWFKINDKLDYECHVGYENKFKRAKGSITCSYNGWSDTPTCYEKECTIPQIEKFVLVGLTKEKYKVGDLLQFSCRPGFTRVGPDSMQCYHFGWSPNVPTCKDQVHSCGQPPELLNGEVTEMVGRVYEHNEVVEYKCNPRFLLKGPNKIQCVDGDWTTLPICIEEERTCENIPELAHGYALPSNPPYHHGDSVDFNCTENFTMTGHRSITCVSGKWTPLPECVAIDQLKNCKMLKVMINQGSQSDKDEFHHNSNITYKCRGKSKLQHAICINGRWAPEPTCTKVEKASCAPPPQIPNAQNMITTVKYKDGEKVSILCQENYLPLKTDEIVCKNGRWQSIPRCVEKIPCSQPPQINHGTTEPPGSSEVSKEATESRKYAHGTKLNYTCEDGFVLSEEYGITCHLGKWSLPPECVGLPCEPPPSISNGFVSQELENYKYGEEVTYNCLEGFGIDGPAFIRCLGKKWSTPPVCIRTDCFNVPTFEGVILVGQKKEFYRSGEQVTYGCPQFHYLDGSNTVTCANGKWIGEPKCKDNFCVNPPIVKDATIISSQMTRYPPGERVRYQCNKPFEIFGEVEVMCLNGTWTEPPQCKDSTGKCGPPPPIADGDITSFPLPVYPPDSYVEYQCQYLYQLQGDQQIVCRNGEWSKPPKCLKPCVISEEIMEKYNITLMWKRRQKLYSTPGDSVEFKCKSGYHPITRKPFRVVCHDGQLDYPSCVPNVHYINYG</sequence>
<comment type="function">
    <text evidence="12">Glycoprotein that plays an essential role in maintaining a well-balanced immune response by modulating complement activation. Acts as a soluble inhibitor of complement, where its binding to self markers such as glycan structures prevents complement activation and amplification on cell surfaces. Accelerates the decay of the complement alternative pathway (AP) C3 convertase C3bBb, thus preventing local formation of more C3b, the central player of the complement amplification loop. As a cofactor of the serine protease factor I, CFH also regulates proteolytic degradation of already-deposited C3b. In addition, mediates several cellular responses through interaction with specific receptors. For example, interacts with CR3/ITGAM receptor and thereby mediates the adhesion of human neutrophils to different pathogens. In turn, these pathogens are phagocytosed and destroyed.</text>
</comment>
<dbReference type="Gene3D" id="2.10.70.10">
    <property type="entry name" value="Complement Module, domain 1"/>
    <property type="match status" value="20"/>
</dbReference>
<dbReference type="RefSeq" id="XP_005375169.1">
    <property type="nucleotide sequence ID" value="XM_005375112.2"/>
</dbReference>
<dbReference type="FunFam" id="2.10.70.10:FF:000060">
    <property type="entry name" value="Complement inhibitory factor H"/>
    <property type="match status" value="1"/>
</dbReference>
<comment type="subunit">
    <text evidence="13">Homodimer. Also forms homooligomers. Interacts with complement protein C3b; this interaction inhibits complement activation. Interacts with complement protein C3d. Interacts with CR3/ITGAM; this interaction mediates adhesion of neutrophils to pathogens leading to pathogen clearance.</text>
</comment>
<feature type="disulfide bond" evidence="15">
    <location>
        <begin position="177"/>
        <end position="204"/>
    </location>
</feature>
<evidence type="ECO:0000256" key="13">
    <source>
        <dbReference type="ARBA" id="ARBA00062308"/>
    </source>
</evidence>
<evidence type="ECO:0000256" key="14">
    <source>
        <dbReference type="ARBA" id="ARBA00073358"/>
    </source>
</evidence>
<evidence type="ECO:0000256" key="5">
    <source>
        <dbReference type="ARBA" id="ARBA00022659"/>
    </source>
</evidence>
<evidence type="ECO:0000256" key="17">
    <source>
        <dbReference type="SAM" id="SignalP"/>
    </source>
</evidence>
<keyword evidence="4" id="KW-0765">Sulfation</keyword>
<feature type="disulfide bond" evidence="15">
    <location>
        <begin position="1055"/>
        <end position="1098"/>
    </location>
</feature>
<feature type="domain" description="Sushi" evidence="18">
    <location>
        <begin position="1114"/>
        <end position="1172"/>
    </location>
</feature>
<keyword evidence="8" id="KW-0391">Immunity</keyword>
<dbReference type="CDD" id="cd00033">
    <property type="entry name" value="CCP"/>
    <property type="match status" value="16"/>
</dbReference>
<dbReference type="PANTHER" id="PTHR45785">
    <property type="entry name" value="COMPLEMENT FACTOR H-RELATED"/>
    <property type="match status" value="1"/>
</dbReference>
<feature type="domain" description="Sushi" evidence="18">
    <location>
        <begin position="936"/>
        <end position="993"/>
    </location>
</feature>
<evidence type="ECO:0000256" key="1">
    <source>
        <dbReference type="ARBA" id="ARBA00004613"/>
    </source>
</evidence>
<organism evidence="19 20">
    <name type="scientific">Chinchilla lanigera</name>
    <name type="common">Long-tailed chinchilla</name>
    <name type="synonym">Chinchilla villidera</name>
    <dbReference type="NCBI Taxonomy" id="34839"/>
    <lineage>
        <taxon>Eukaryota</taxon>
        <taxon>Metazoa</taxon>
        <taxon>Chordata</taxon>
        <taxon>Craniata</taxon>
        <taxon>Vertebrata</taxon>
        <taxon>Euteleostomi</taxon>
        <taxon>Mammalia</taxon>
        <taxon>Eutheria</taxon>
        <taxon>Euarchontoglires</taxon>
        <taxon>Glires</taxon>
        <taxon>Rodentia</taxon>
        <taxon>Hystricomorpha</taxon>
        <taxon>Chinchillidae</taxon>
        <taxon>Chinchilla</taxon>
    </lineage>
</organism>
<keyword evidence="9 15" id="KW-1015">Disulfide bond</keyword>
<feature type="compositionally biased region" description="Polar residues" evidence="16">
    <location>
        <begin position="873"/>
        <end position="887"/>
    </location>
</feature>
<feature type="domain" description="Sushi" evidence="18">
    <location>
        <begin position="688"/>
        <end position="745"/>
    </location>
</feature>
<feature type="domain" description="Sushi" evidence="18">
    <location>
        <begin position="19"/>
        <end position="82"/>
    </location>
</feature>
<dbReference type="GO" id="GO:0006957">
    <property type="term" value="P:complement activation, alternative pathway"/>
    <property type="evidence" value="ECO:0007669"/>
    <property type="project" value="UniProtKB-KW"/>
</dbReference>
<keyword evidence="20" id="KW-1185">Reference proteome</keyword>
<feature type="domain" description="Sushi" evidence="18">
    <location>
        <begin position="750"/>
        <end position="804"/>
    </location>
</feature>
<feature type="disulfide bond" evidence="15">
    <location>
        <begin position="114"/>
        <end position="141"/>
    </location>
</feature>
<dbReference type="GO" id="GO:0007596">
    <property type="term" value="P:blood coagulation"/>
    <property type="evidence" value="ECO:0007669"/>
    <property type="project" value="UniProtKB-ARBA"/>
</dbReference>
<dbReference type="OMA" id="DHHDNNT"/>
<keyword evidence="3" id="KW-0399">Innate immunity</keyword>
<feature type="domain" description="Sushi" evidence="18">
    <location>
        <begin position="264"/>
        <end position="321"/>
    </location>
</feature>
<dbReference type="Proteomes" id="UP000694398">
    <property type="component" value="Unassembled WGS sequence"/>
</dbReference>
<dbReference type="InterPro" id="IPR035976">
    <property type="entry name" value="Sushi/SCR/CCP_sf"/>
</dbReference>
<dbReference type="InterPro" id="IPR000436">
    <property type="entry name" value="Sushi_SCR_CCP_dom"/>
</dbReference>
<feature type="region of interest" description="Disordered" evidence="16">
    <location>
        <begin position="873"/>
        <end position="895"/>
    </location>
</feature>
<dbReference type="FunFam" id="2.10.70.10:FF:000041">
    <property type="entry name" value="Complement factor H"/>
    <property type="match status" value="1"/>
</dbReference>
<dbReference type="PANTHER" id="PTHR45785:SF7">
    <property type="entry name" value="COMPLEMENT FACTOR H"/>
    <property type="match status" value="1"/>
</dbReference>
<evidence type="ECO:0000256" key="16">
    <source>
        <dbReference type="SAM" id="MobiDB-lite"/>
    </source>
</evidence>
<evidence type="ECO:0000256" key="7">
    <source>
        <dbReference type="ARBA" id="ARBA00022737"/>
    </source>
</evidence>